<accession>A0A915C5L6</accession>
<evidence type="ECO:0000256" key="8">
    <source>
        <dbReference type="ARBA" id="ARBA00022833"/>
    </source>
</evidence>
<dbReference type="SMART" id="SM00355">
    <property type="entry name" value="ZnF_C2H2"/>
    <property type="match status" value="3"/>
</dbReference>
<feature type="domain" description="C2H2-type" evidence="15">
    <location>
        <begin position="571"/>
        <end position="598"/>
    </location>
</feature>
<reference evidence="17" key="1">
    <citation type="submission" date="2022-11" db="UniProtKB">
        <authorList>
            <consortium name="WormBaseParasite"/>
        </authorList>
    </citation>
    <scope>IDENTIFICATION</scope>
</reference>
<feature type="region of interest" description="Disordered" evidence="14">
    <location>
        <begin position="287"/>
        <end position="376"/>
    </location>
</feature>
<dbReference type="GO" id="GO:0005634">
    <property type="term" value="C:nucleus"/>
    <property type="evidence" value="ECO:0007669"/>
    <property type="project" value="UniProtKB-SubCell"/>
</dbReference>
<dbReference type="Gene3D" id="3.30.160.60">
    <property type="entry name" value="Classic Zinc Finger"/>
    <property type="match status" value="3"/>
</dbReference>
<evidence type="ECO:0000256" key="12">
    <source>
        <dbReference type="ARBA" id="ARBA00023242"/>
    </source>
</evidence>
<dbReference type="Pfam" id="PF00096">
    <property type="entry name" value="zf-C2H2"/>
    <property type="match status" value="3"/>
</dbReference>
<feature type="domain" description="C2H2-type" evidence="15">
    <location>
        <begin position="541"/>
        <end position="570"/>
    </location>
</feature>
<comment type="similarity">
    <text evidence="3">Belongs to the EGR C2H2-type zinc-finger protein family.</text>
</comment>
<evidence type="ECO:0000256" key="2">
    <source>
        <dbReference type="ARBA" id="ARBA00004496"/>
    </source>
</evidence>
<dbReference type="Proteomes" id="UP000887569">
    <property type="component" value="Unplaced"/>
</dbReference>
<feature type="compositionally biased region" description="Basic residues" evidence="14">
    <location>
        <begin position="616"/>
        <end position="628"/>
    </location>
</feature>
<evidence type="ECO:0000256" key="7">
    <source>
        <dbReference type="ARBA" id="ARBA00022771"/>
    </source>
</evidence>
<feature type="compositionally biased region" description="Low complexity" evidence="14">
    <location>
        <begin position="317"/>
        <end position="327"/>
    </location>
</feature>
<name>A0A915C5L6_PARUN</name>
<evidence type="ECO:0000259" key="15">
    <source>
        <dbReference type="PROSITE" id="PS50157"/>
    </source>
</evidence>
<feature type="compositionally biased region" description="Polar residues" evidence="14">
    <location>
        <begin position="32"/>
        <end position="63"/>
    </location>
</feature>
<dbReference type="FunFam" id="3.30.160.60:FF:000092">
    <property type="entry name" value="Early growth response protein 3"/>
    <property type="match status" value="1"/>
</dbReference>
<keyword evidence="6" id="KW-0677">Repeat</keyword>
<keyword evidence="16" id="KW-1185">Reference proteome</keyword>
<keyword evidence="9" id="KW-0805">Transcription regulation</keyword>
<evidence type="ECO:0000256" key="11">
    <source>
        <dbReference type="ARBA" id="ARBA00023163"/>
    </source>
</evidence>
<sequence>VYSIKAAASCSKSFSRFLFSVCAFAAVYSTSPRTAPSGGNETSSAKMSSAQTEKQPSTCTLNSSEDKTPIVGSLRNRANSTKPVALHSTIKPVGLSLNDNDSLKTPTVLGNTEVTLRTPTILGSPTKGPLSAVGHGDELTTPRLSLSAYSTPNTQAQAFFGEHEPLLTANIEISTVLPQSSLTNNALGTNLNNSNANHADSKDQKATITIKGSISTSISTFGTQNVNSPGLSATMFQFSPLVEHFLQSITKTQQTNSNLPLLVLDSNAKTPSATDTPDLFKVLQDKKDSSLHEPQPSTSQPSMVPQSSLSNDYLQINRNGGSSVSRRPSPPPGPSGVVQNGFANGGATCTGGGLQYPHVHGEQNASANSTNPLNLSNAPAQAQKYQMQANLPSTVNARAGSGTPVARHTCSVSVASSDSSNAGYPSCSFTTGNGPPCPHASITRSQQPAQPQQQPNTTQSSQTTFRGDFQPKIEPIDDYYQTTMSFGQPGPMFPPESYSEFDNFSGSSVGSPASKSGSVNTLKVRKYSNRLAKTPLHERPYKCPIDNCDRRFSRSDELTRHIRIHTGQKPFQCRICMRAFSRSDHLTTHVRTHTGEKPFSCDVCGRKFARSDERKRHTKVHSKQKPRRSSLSTSGGMPFENGLLSSGCE</sequence>
<keyword evidence="5" id="KW-0479">Metal-binding</keyword>
<evidence type="ECO:0000256" key="10">
    <source>
        <dbReference type="ARBA" id="ARBA00023125"/>
    </source>
</evidence>
<feature type="compositionally biased region" description="Low complexity" evidence="14">
    <location>
        <begin position="445"/>
        <end position="464"/>
    </location>
</feature>
<evidence type="ECO:0000256" key="9">
    <source>
        <dbReference type="ARBA" id="ARBA00023015"/>
    </source>
</evidence>
<feature type="compositionally biased region" description="Polar residues" evidence="14">
    <location>
        <begin position="363"/>
        <end position="376"/>
    </location>
</feature>
<dbReference type="PANTHER" id="PTHR23235">
    <property type="entry name" value="KRUEPPEL-LIKE TRANSCRIPTION FACTOR"/>
    <property type="match status" value="1"/>
</dbReference>
<feature type="region of interest" description="Disordered" evidence="14">
    <location>
        <begin position="32"/>
        <end position="78"/>
    </location>
</feature>
<evidence type="ECO:0000256" key="14">
    <source>
        <dbReference type="SAM" id="MobiDB-lite"/>
    </source>
</evidence>
<organism evidence="16 17">
    <name type="scientific">Parascaris univalens</name>
    <name type="common">Nematode worm</name>
    <dbReference type="NCBI Taxonomy" id="6257"/>
    <lineage>
        <taxon>Eukaryota</taxon>
        <taxon>Metazoa</taxon>
        <taxon>Ecdysozoa</taxon>
        <taxon>Nematoda</taxon>
        <taxon>Chromadorea</taxon>
        <taxon>Rhabditida</taxon>
        <taxon>Spirurina</taxon>
        <taxon>Ascaridomorpha</taxon>
        <taxon>Ascaridoidea</taxon>
        <taxon>Ascarididae</taxon>
        <taxon>Parascaris</taxon>
    </lineage>
</organism>
<feature type="compositionally biased region" description="Polar residues" evidence="14">
    <location>
        <begin position="295"/>
        <end position="316"/>
    </location>
</feature>
<dbReference type="AlphaFoldDB" id="A0A915C5L6"/>
<dbReference type="GO" id="GO:0005737">
    <property type="term" value="C:cytoplasm"/>
    <property type="evidence" value="ECO:0007669"/>
    <property type="project" value="UniProtKB-SubCell"/>
</dbReference>
<evidence type="ECO:0000256" key="1">
    <source>
        <dbReference type="ARBA" id="ARBA00004123"/>
    </source>
</evidence>
<keyword evidence="10" id="KW-0238">DNA-binding</keyword>
<evidence type="ECO:0000313" key="17">
    <source>
        <dbReference type="WBParaSite" id="PgR086X_g007_t06"/>
    </source>
</evidence>
<evidence type="ECO:0000256" key="5">
    <source>
        <dbReference type="ARBA" id="ARBA00022723"/>
    </source>
</evidence>
<proteinExistence type="inferred from homology"/>
<evidence type="ECO:0000256" key="13">
    <source>
        <dbReference type="PROSITE-ProRule" id="PRU00042"/>
    </source>
</evidence>
<evidence type="ECO:0000256" key="4">
    <source>
        <dbReference type="ARBA" id="ARBA00022490"/>
    </source>
</evidence>
<feature type="region of interest" description="Disordered" evidence="14">
    <location>
        <begin position="435"/>
        <end position="471"/>
    </location>
</feature>
<keyword evidence="11" id="KW-0804">Transcription</keyword>
<evidence type="ECO:0000256" key="6">
    <source>
        <dbReference type="ARBA" id="ARBA00022737"/>
    </source>
</evidence>
<keyword evidence="4" id="KW-0963">Cytoplasm</keyword>
<feature type="region of interest" description="Disordered" evidence="14">
    <location>
        <begin position="612"/>
        <end position="649"/>
    </location>
</feature>
<dbReference type="InterPro" id="IPR036236">
    <property type="entry name" value="Znf_C2H2_sf"/>
</dbReference>
<dbReference type="GO" id="GO:0000978">
    <property type="term" value="F:RNA polymerase II cis-regulatory region sequence-specific DNA binding"/>
    <property type="evidence" value="ECO:0007669"/>
    <property type="project" value="TreeGrafter"/>
</dbReference>
<dbReference type="SUPFAM" id="SSF57667">
    <property type="entry name" value="beta-beta-alpha zinc fingers"/>
    <property type="match status" value="2"/>
</dbReference>
<comment type="subcellular location">
    <subcellularLocation>
        <location evidence="2">Cytoplasm</location>
    </subcellularLocation>
    <subcellularLocation>
        <location evidence="1">Nucleus</location>
    </subcellularLocation>
</comment>
<dbReference type="GO" id="GO:0008270">
    <property type="term" value="F:zinc ion binding"/>
    <property type="evidence" value="ECO:0007669"/>
    <property type="project" value="UniProtKB-KW"/>
</dbReference>
<evidence type="ECO:0000313" key="16">
    <source>
        <dbReference type="Proteomes" id="UP000887569"/>
    </source>
</evidence>
<feature type="domain" description="C2H2-type" evidence="15">
    <location>
        <begin position="599"/>
        <end position="626"/>
    </location>
</feature>
<dbReference type="PROSITE" id="PS50157">
    <property type="entry name" value="ZINC_FINGER_C2H2_2"/>
    <property type="match status" value="3"/>
</dbReference>
<evidence type="ECO:0000256" key="3">
    <source>
        <dbReference type="ARBA" id="ARBA00005682"/>
    </source>
</evidence>
<dbReference type="PROSITE" id="PS00028">
    <property type="entry name" value="ZINC_FINGER_C2H2_1"/>
    <property type="match status" value="3"/>
</dbReference>
<dbReference type="WBParaSite" id="PgR086X_g007_t06">
    <property type="protein sequence ID" value="PgR086X_g007_t06"/>
    <property type="gene ID" value="PgR086X_g007"/>
</dbReference>
<dbReference type="InterPro" id="IPR013087">
    <property type="entry name" value="Znf_C2H2_type"/>
</dbReference>
<keyword evidence="8" id="KW-0862">Zinc</keyword>
<protein>
    <submittedName>
        <fullName evidence="17">C2H2-type domain-containing protein</fullName>
    </submittedName>
</protein>
<dbReference type="PANTHER" id="PTHR23235:SF60">
    <property type="entry name" value="STRIPE, ISOFORM D"/>
    <property type="match status" value="1"/>
</dbReference>
<dbReference type="GO" id="GO:0000981">
    <property type="term" value="F:DNA-binding transcription factor activity, RNA polymerase II-specific"/>
    <property type="evidence" value="ECO:0007669"/>
    <property type="project" value="TreeGrafter"/>
</dbReference>
<keyword evidence="7 13" id="KW-0863">Zinc-finger</keyword>
<keyword evidence="12" id="KW-0539">Nucleus</keyword>